<feature type="chain" id="PRO_5039925141" evidence="13">
    <location>
        <begin position="22"/>
        <end position="304"/>
    </location>
</feature>
<keyword evidence="7" id="KW-1015">Disulfide bond</keyword>
<dbReference type="Gene3D" id="2.60.40.10">
    <property type="entry name" value="Immunoglobulins"/>
    <property type="match status" value="1"/>
</dbReference>
<dbReference type="FunFam" id="2.60.40.10:FF:000774">
    <property type="entry name" value="Hepatitis A virus cellular receptor 1"/>
    <property type="match status" value="1"/>
</dbReference>
<dbReference type="Proteomes" id="UP001108280">
    <property type="component" value="Chromosome 7"/>
</dbReference>
<evidence type="ECO:0000256" key="7">
    <source>
        <dbReference type="ARBA" id="ARBA00023157"/>
    </source>
</evidence>
<evidence type="ECO:0000256" key="8">
    <source>
        <dbReference type="ARBA" id="ARBA00023180"/>
    </source>
</evidence>
<dbReference type="SMART" id="SM00409">
    <property type="entry name" value="IG"/>
    <property type="match status" value="1"/>
</dbReference>
<dbReference type="GeneID" id="100757092"/>
<keyword evidence="15" id="KW-1185">Reference proteome</keyword>
<accession>A0A9J7H4C3</accession>
<dbReference type="InterPro" id="IPR013106">
    <property type="entry name" value="Ig_V-set"/>
</dbReference>
<dbReference type="SUPFAM" id="SSF48726">
    <property type="entry name" value="Immunoglobulin"/>
    <property type="match status" value="1"/>
</dbReference>
<dbReference type="GO" id="GO:0005886">
    <property type="term" value="C:plasma membrane"/>
    <property type="evidence" value="ECO:0007669"/>
    <property type="project" value="UniProtKB-SubCell"/>
</dbReference>
<keyword evidence="8" id="KW-0325">Glycoprotein</keyword>
<dbReference type="InterPro" id="IPR052331">
    <property type="entry name" value="TIM_domain-containing_protein"/>
</dbReference>
<evidence type="ECO:0000259" key="14">
    <source>
        <dbReference type="PROSITE" id="PS50835"/>
    </source>
</evidence>
<dbReference type="AlphaFoldDB" id="A0A9J7H4C3"/>
<evidence type="ECO:0000256" key="2">
    <source>
        <dbReference type="ARBA" id="ARBA00022475"/>
    </source>
</evidence>
<keyword evidence="3 12" id="KW-0812">Transmembrane</keyword>
<dbReference type="RefSeq" id="XP_035303993.1">
    <property type="nucleotide sequence ID" value="XM_035448102.1"/>
</dbReference>
<dbReference type="GO" id="GO:0009986">
    <property type="term" value="C:cell surface"/>
    <property type="evidence" value="ECO:0007669"/>
    <property type="project" value="TreeGrafter"/>
</dbReference>
<evidence type="ECO:0000313" key="15">
    <source>
        <dbReference type="Proteomes" id="UP001108280"/>
    </source>
</evidence>
<organism evidence="15 16">
    <name type="scientific">Cricetulus griseus</name>
    <name type="common">Chinese hamster</name>
    <name type="synonym">Cricetulus barabensis griseus</name>
    <dbReference type="NCBI Taxonomy" id="10029"/>
    <lineage>
        <taxon>Eukaryota</taxon>
        <taxon>Metazoa</taxon>
        <taxon>Chordata</taxon>
        <taxon>Craniata</taxon>
        <taxon>Vertebrata</taxon>
        <taxon>Euteleostomi</taxon>
        <taxon>Mammalia</taxon>
        <taxon>Eutheria</taxon>
        <taxon>Euarchontoglires</taxon>
        <taxon>Glires</taxon>
        <taxon>Rodentia</taxon>
        <taxon>Myomorpha</taxon>
        <taxon>Muroidea</taxon>
        <taxon>Cricetidae</taxon>
        <taxon>Cricetinae</taxon>
        <taxon>Cricetulus</taxon>
    </lineage>
</organism>
<gene>
    <name evidence="16" type="primary">LOC100757092</name>
</gene>
<sequence>MMLPQVFISGLLLLLPGAVDSDVVVTAVVGDPVTLPCIYSTDLGISNSCWGLGECKFFYCARTLIWTNGYRVTYQRSSRYQLKGPISEGNVSLTIENAAQSDSGPYCCVVEIPESFRYATYSLEIKPEIPTSPPTSPTTIPRPTTTGKPTTMSTRPTLVTTSPRVFTSMPTTPAQTETHTPDWNTTVTDWNTTVTSSNNSWNNYTESIPTLNPEEKMNKGFTLGTTFAALLLLLFVSALAFTDWNNTVTDWNNTVTSSNNSWNNYTESIPLLNPQEKMNKGFTLGTTIAALMLLLFLCALAFMV</sequence>
<dbReference type="GO" id="GO:0033005">
    <property type="term" value="P:positive regulation of mast cell activation"/>
    <property type="evidence" value="ECO:0007669"/>
    <property type="project" value="TreeGrafter"/>
</dbReference>
<keyword evidence="6 12" id="KW-0472">Membrane</keyword>
<keyword evidence="5 12" id="KW-1133">Transmembrane helix</keyword>
<keyword evidence="4 13" id="KW-0732">Signal</keyword>
<dbReference type="KEGG" id="cge:100757092"/>
<feature type="transmembrane region" description="Helical" evidence="12">
    <location>
        <begin position="282"/>
        <end position="303"/>
    </location>
</feature>
<comment type="subcellular location">
    <subcellularLocation>
        <location evidence="1">Cell membrane</location>
        <topology evidence="1">Single-pass type I membrane protein</topology>
    </subcellularLocation>
</comment>
<comment type="similarity">
    <text evidence="10">Belongs to the immunoglobulin superfamily. TIM family.</text>
</comment>
<evidence type="ECO:0000256" key="11">
    <source>
        <dbReference type="SAM" id="MobiDB-lite"/>
    </source>
</evidence>
<evidence type="ECO:0000256" key="5">
    <source>
        <dbReference type="ARBA" id="ARBA00022989"/>
    </source>
</evidence>
<keyword evidence="2" id="KW-1003">Cell membrane</keyword>
<reference evidence="15" key="2">
    <citation type="journal article" date="2020" name="Biotechnol. Bioeng.">
        <title>Chromosome-scale scaffolds for the Chinese hamster reference genome assembly to facilitate the study of the CHO epigenome.</title>
        <authorList>
            <person name="Hilliard W."/>
            <person name="MacDonald M."/>
            <person name="Lee K.H."/>
        </authorList>
    </citation>
    <scope>NUCLEOTIDE SEQUENCE [LARGE SCALE GENOMIC DNA]</scope>
    <source>
        <strain evidence="15">17A/GY</strain>
    </source>
</reference>
<proteinExistence type="inferred from homology"/>
<evidence type="ECO:0000256" key="12">
    <source>
        <dbReference type="SAM" id="Phobius"/>
    </source>
</evidence>
<feature type="compositionally biased region" description="Low complexity" evidence="11">
    <location>
        <begin position="137"/>
        <end position="157"/>
    </location>
</feature>
<protein>
    <submittedName>
        <fullName evidence="16">Hepatitis A virus cellular receptor 1 homolog isoform X2</fullName>
    </submittedName>
</protein>
<keyword evidence="16" id="KW-0675">Receptor</keyword>
<dbReference type="InterPro" id="IPR007110">
    <property type="entry name" value="Ig-like_dom"/>
</dbReference>
<dbReference type="GO" id="GO:0006911">
    <property type="term" value="P:phagocytosis, engulfment"/>
    <property type="evidence" value="ECO:0007669"/>
    <property type="project" value="TreeGrafter"/>
</dbReference>
<dbReference type="InterPro" id="IPR036179">
    <property type="entry name" value="Ig-like_dom_sf"/>
</dbReference>
<dbReference type="GO" id="GO:0001618">
    <property type="term" value="F:virus receptor activity"/>
    <property type="evidence" value="ECO:0007669"/>
    <property type="project" value="TreeGrafter"/>
</dbReference>
<dbReference type="PANTHER" id="PTHR47009">
    <property type="entry name" value="HEPATITIS A VIRUS CELLULAR RECEPTOR 1 HOMOLOG"/>
    <property type="match status" value="1"/>
</dbReference>
<keyword evidence="9" id="KW-0393">Immunoglobulin domain</keyword>
<feature type="domain" description="Ig-like" evidence="14">
    <location>
        <begin position="16"/>
        <end position="124"/>
    </location>
</feature>
<evidence type="ECO:0000256" key="9">
    <source>
        <dbReference type="ARBA" id="ARBA00023319"/>
    </source>
</evidence>
<evidence type="ECO:0000256" key="1">
    <source>
        <dbReference type="ARBA" id="ARBA00004251"/>
    </source>
</evidence>
<evidence type="ECO:0000256" key="4">
    <source>
        <dbReference type="ARBA" id="ARBA00022729"/>
    </source>
</evidence>
<dbReference type="InterPro" id="IPR003599">
    <property type="entry name" value="Ig_sub"/>
</dbReference>
<feature type="transmembrane region" description="Helical" evidence="12">
    <location>
        <begin position="221"/>
        <end position="241"/>
    </location>
</feature>
<dbReference type="PROSITE" id="PS50835">
    <property type="entry name" value="IG_LIKE"/>
    <property type="match status" value="1"/>
</dbReference>
<evidence type="ECO:0000313" key="16">
    <source>
        <dbReference type="RefSeq" id="XP_035303993.1"/>
    </source>
</evidence>
<reference evidence="15" key="1">
    <citation type="journal article" date="2018" name="Biotechnol. Bioeng.">
        <title>A reference genome of the Chinese hamster based on a hybrid assembly strategy.</title>
        <authorList>
            <person name="Rupp O."/>
            <person name="MacDonald M.L."/>
            <person name="Li S."/>
            <person name="Dhiman H."/>
            <person name="Polson S."/>
            <person name="Griep S."/>
            <person name="Heffner K."/>
            <person name="Hernandez I."/>
            <person name="Brinkrolf K."/>
            <person name="Jadhav V."/>
            <person name="Samoudi M."/>
            <person name="Hao H."/>
            <person name="Kingham B."/>
            <person name="Goesmann A."/>
            <person name="Betenbaugh M.J."/>
            <person name="Lewis N.E."/>
            <person name="Borth N."/>
            <person name="Lee K.H."/>
        </authorList>
    </citation>
    <scope>NUCLEOTIDE SEQUENCE [LARGE SCALE GENOMIC DNA]</scope>
    <source>
        <strain evidence="15">17A/GY</strain>
    </source>
</reference>
<feature type="signal peptide" evidence="13">
    <location>
        <begin position="1"/>
        <end position="21"/>
    </location>
</feature>
<feature type="compositionally biased region" description="Polar residues" evidence="11">
    <location>
        <begin position="158"/>
        <end position="178"/>
    </location>
</feature>
<reference evidence="16" key="3">
    <citation type="submission" date="2025-08" db="UniProtKB">
        <authorList>
            <consortium name="RefSeq"/>
        </authorList>
    </citation>
    <scope>IDENTIFICATION</scope>
    <source>
        <strain evidence="16">17A/GY</strain>
        <tissue evidence="16">Liver</tissue>
    </source>
</reference>
<evidence type="ECO:0000256" key="13">
    <source>
        <dbReference type="SAM" id="SignalP"/>
    </source>
</evidence>
<evidence type="ECO:0000256" key="3">
    <source>
        <dbReference type="ARBA" id="ARBA00022692"/>
    </source>
</evidence>
<evidence type="ECO:0000256" key="6">
    <source>
        <dbReference type="ARBA" id="ARBA00023136"/>
    </source>
</evidence>
<dbReference type="InterPro" id="IPR013783">
    <property type="entry name" value="Ig-like_fold"/>
</dbReference>
<name>A0A9J7H4C3_CRIGR</name>
<evidence type="ECO:0000256" key="10">
    <source>
        <dbReference type="ARBA" id="ARBA00038203"/>
    </source>
</evidence>
<dbReference type="OrthoDB" id="8447307at2759"/>
<dbReference type="PANTHER" id="PTHR47009:SF1">
    <property type="entry name" value="HEPATITIS A VIRUS CELLULAR RECEPTOR 1"/>
    <property type="match status" value="1"/>
</dbReference>
<dbReference type="Pfam" id="PF07686">
    <property type="entry name" value="V-set"/>
    <property type="match status" value="1"/>
</dbReference>
<feature type="region of interest" description="Disordered" evidence="11">
    <location>
        <begin position="127"/>
        <end position="186"/>
    </location>
</feature>
<dbReference type="GO" id="GO:0001786">
    <property type="term" value="F:phosphatidylserine binding"/>
    <property type="evidence" value="ECO:0007669"/>
    <property type="project" value="TreeGrafter"/>
</dbReference>